<organism evidence="9 10">
    <name type="scientific">Dimargaris cristalligena</name>
    <dbReference type="NCBI Taxonomy" id="215637"/>
    <lineage>
        <taxon>Eukaryota</taxon>
        <taxon>Fungi</taxon>
        <taxon>Fungi incertae sedis</taxon>
        <taxon>Zoopagomycota</taxon>
        <taxon>Kickxellomycotina</taxon>
        <taxon>Dimargaritomycetes</taxon>
        <taxon>Dimargaritales</taxon>
        <taxon>Dimargaritaceae</taxon>
        <taxon>Dimargaris</taxon>
    </lineage>
</organism>
<accession>A0A4P9ZXN3</accession>
<gene>
    <name evidence="9" type="ORF">BJ085DRAFT_30036</name>
</gene>
<evidence type="ECO:0000256" key="3">
    <source>
        <dbReference type="ARBA" id="ARBA00022692"/>
    </source>
</evidence>
<sequence length="230" mass="25038">MLVFGILFAFLGNRLFRLVMFLTGFVYLGLGVLLLCIRIHPPGTSVGHIIGYLVTSGVFGLIGGALFAAIWWLGLAGVGSLGGLAIAAVILSFKNGALITNPIGRGFFIAGMIVLAIVLIFVLEKWIVILSTAFFGSLATFIGLDCFFKTGFRFILYLVVTAKADKLLYETNGKVYGMIGGMLGLIIIACVVQYMVYKEPIGIREYNLDWVPGRKRKAQEKILTEPEMQA</sequence>
<dbReference type="EMBL" id="ML002369">
    <property type="protein sequence ID" value="RKP38426.1"/>
    <property type="molecule type" value="Genomic_DNA"/>
</dbReference>
<dbReference type="InterPro" id="IPR025256">
    <property type="entry name" value="TM7S3/TM198-like_dom"/>
</dbReference>
<keyword evidence="10" id="KW-1185">Reference proteome</keyword>
<evidence type="ECO:0000313" key="10">
    <source>
        <dbReference type="Proteomes" id="UP000268162"/>
    </source>
</evidence>
<comment type="similarity">
    <text evidence="2">Belongs to the TMEM198 family.</text>
</comment>
<dbReference type="STRING" id="215637.A0A4P9ZXN3"/>
<name>A0A4P9ZXN3_9FUNG</name>
<feature type="transmembrane region" description="Helical" evidence="7">
    <location>
        <begin position="15"/>
        <end position="37"/>
    </location>
</feature>
<evidence type="ECO:0000256" key="5">
    <source>
        <dbReference type="ARBA" id="ARBA00023136"/>
    </source>
</evidence>
<reference evidence="10" key="1">
    <citation type="journal article" date="2018" name="Nat. Microbiol.">
        <title>Leveraging single-cell genomics to expand the fungal tree of life.</title>
        <authorList>
            <person name="Ahrendt S.R."/>
            <person name="Quandt C.A."/>
            <person name="Ciobanu D."/>
            <person name="Clum A."/>
            <person name="Salamov A."/>
            <person name="Andreopoulos B."/>
            <person name="Cheng J.F."/>
            <person name="Woyke T."/>
            <person name="Pelin A."/>
            <person name="Henrissat B."/>
            <person name="Reynolds N.K."/>
            <person name="Benny G.L."/>
            <person name="Smith M.E."/>
            <person name="James T.Y."/>
            <person name="Grigoriev I.V."/>
        </authorList>
    </citation>
    <scope>NUCLEOTIDE SEQUENCE [LARGE SCALE GENOMIC DNA]</scope>
    <source>
        <strain evidence="10">RSA 468</strain>
    </source>
</reference>
<dbReference type="InterPro" id="IPR040236">
    <property type="entry name" value="TMEM198"/>
</dbReference>
<keyword evidence="3 7" id="KW-0812">Transmembrane</keyword>
<dbReference type="Pfam" id="PF13886">
    <property type="entry name" value="TM7S3_TM198"/>
    <property type="match status" value="1"/>
</dbReference>
<comment type="subcellular location">
    <subcellularLocation>
        <location evidence="1">Membrane</location>
        <topology evidence="1">Multi-pass membrane protein</topology>
    </subcellularLocation>
</comment>
<dbReference type="PANTHER" id="PTHR31247:SF5">
    <property type="entry name" value="DUF4203 DOMAIN-CONTAINING PROTEIN"/>
    <property type="match status" value="1"/>
</dbReference>
<feature type="domain" description="TM7S3/TM198-like" evidence="8">
    <location>
        <begin position="1"/>
        <end position="194"/>
    </location>
</feature>
<evidence type="ECO:0000256" key="4">
    <source>
        <dbReference type="ARBA" id="ARBA00022989"/>
    </source>
</evidence>
<feature type="transmembrane region" description="Helical" evidence="7">
    <location>
        <begin position="129"/>
        <end position="148"/>
    </location>
</feature>
<feature type="transmembrane region" description="Helical" evidence="7">
    <location>
        <begin position="75"/>
        <end position="93"/>
    </location>
</feature>
<dbReference type="Proteomes" id="UP000268162">
    <property type="component" value="Unassembled WGS sequence"/>
</dbReference>
<evidence type="ECO:0000256" key="1">
    <source>
        <dbReference type="ARBA" id="ARBA00004141"/>
    </source>
</evidence>
<protein>
    <recommendedName>
        <fullName evidence="6">Transmembrane protein 198</fullName>
    </recommendedName>
</protein>
<evidence type="ECO:0000259" key="8">
    <source>
        <dbReference type="Pfam" id="PF13886"/>
    </source>
</evidence>
<evidence type="ECO:0000256" key="2">
    <source>
        <dbReference type="ARBA" id="ARBA00006244"/>
    </source>
</evidence>
<feature type="transmembrane region" description="Helical" evidence="7">
    <location>
        <begin position="105"/>
        <end position="123"/>
    </location>
</feature>
<evidence type="ECO:0000256" key="7">
    <source>
        <dbReference type="SAM" id="Phobius"/>
    </source>
</evidence>
<feature type="transmembrane region" description="Helical" evidence="7">
    <location>
        <begin position="175"/>
        <end position="197"/>
    </location>
</feature>
<evidence type="ECO:0000313" key="9">
    <source>
        <dbReference type="EMBL" id="RKP38426.1"/>
    </source>
</evidence>
<evidence type="ECO:0000256" key="6">
    <source>
        <dbReference type="ARBA" id="ARBA00049737"/>
    </source>
</evidence>
<dbReference type="AlphaFoldDB" id="A0A4P9ZXN3"/>
<keyword evidence="4 7" id="KW-1133">Transmembrane helix</keyword>
<dbReference type="PANTHER" id="PTHR31247">
    <property type="entry name" value="TRANSMEMBRANE PROTEIN 198 FAMILY MEMBER"/>
    <property type="match status" value="1"/>
</dbReference>
<proteinExistence type="inferred from homology"/>
<dbReference type="GO" id="GO:0005886">
    <property type="term" value="C:plasma membrane"/>
    <property type="evidence" value="ECO:0007669"/>
    <property type="project" value="TreeGrafter"/>
</dbReference>
<feature type="transmembrane region" description="Helical" evidence="7">
    <location>
        <begin position="49"/>
        <end position="69"/>
    </location>
</feature>
<keyword evidence="5 7" id="KW-0472">Membrane</keyword>